<evidence type="ECO:0000313" key="11">
    <source>
        <dbReference type="EMBL" id="KAJ8319224.1"/>
    </source>
</evidence>
<evidence type="ECO:0000256" key="7">
    <source>
        <dbReference type="PIRNR" id="PIRNR001092"/>
    </source>
</evidence>
<dbReference type="InterPro" id="IPR057739">
    <property type="entry name" value="Glyco_hydro_29_N"/>
</dbReference>
<keyword evidence="8" id="KW-0472">Membrane</keyword>
<keyword evidence="8" id="KW-1133">Transmembrane helix</keyword>
<dbReference type="PIRSF" id="PIRSF001092">
    <property type="entry name" value="Alpha-L-fucosidase"/>
    <property type="match status" value="1"/>
</dbReference>
<organism evidence="11 12">
    <name type="scientific">Tegillarca granosa</name>
    <name type="common">Malaysian cockle</name>
    <name type="synonym">Anadara granosa</name>
    <dbReference type="NCBI Taxonomy" id="220873"/>
    <lineage>
        <taxon>Eukaryota</taxon>
        <taxon>Metazoa</taxon>
        <taxon>Spiralia</taxon>
        <taxon>Lophotrochozoa</taxon>
        <taxon>Mollusca</taxon>
        <taxon>Bivalvia</taxon>
        <taxon>Autobranchia</taxon>
        <taxon>Pteriomorphia</taxon>
        <taxon>Arcoida</taxon>
        <taxon>Arcoidea</taxon>
        <taxon>Arcidae</taxon>
        <taxon>Tegillarca</taxon>
    </lineage>
</organism>
<proteinExistence type="inferred from homology"/>
<dbReference type="Proteomes" id="UP001217089">
    <property type="component" value="Unassembled WGS sequence"/>
</dbReference>
<dbReference type="SMART" id="SM00812">
    <property type="entry name" value="Alpha_L_fucos"/>
    <property type="match status" value="1"/>
</dbReference>
<dbReference type="PANTHER" id="PTHR10030">
    <property type="entry name" value="ALPHA-L-FUCOSIDASE"/>
    <property type="match status" value="1"/>
</dbReference>
<evidence type="ECO:0000256" key="3">
    <source>
        <dbReference type="ARBA" id="ARBA00012662"/>
    </source>
</evidence>
<evidence type="ECO:0000256" key="4">
    <source>
        <dbReference type="ARBA" id="ARBA00022729"/>
    </source>
</evidence>
<dbReference type="Gene3D" id="2.60.40.1180">
    <property type="entry name" value="Golgi alpha-mannosidase II"/>
    <property type="match status" value="1"/>
</dbReference>
<dbReference type="Pfam" id="PF16757">
    <property type="entry name" value="Fucosidase_C"/>
    <property type="match status" value="1"/>
</dbReference>
<evidence type="ECO:0000256" key="2">
    <source>
        <dbReference type="ARBA" id="ARBA00007951"/>
    </source>
</evidence>
<keyword evidence="4" id="KW-0732">Signal</keyword>
<sequence length="472" mass="54814">MIRDREKTMACVYSMSTFLAIISILTLANAVKYEPNWKSLDSRPLPSWYDSSKIGIFLHWGVFSVPAFDGAWFWFYWRTQKAKKYVDFMKKNYPPNFTYADFAKNFRAEFYDPDEWANIFSASGARYVVLVSKHHEGFTLWPSKYSWNWNAKDVGPNRDLVGDLATAVRKKSLHFGMYHSLFEFYNPLYLQDKANHFKTQTFVENKAMPELYEIVNKYKPEVIWSDGDWEAKDTYWNSTNFLAWLYNESPVKDTVVTNDRWGSNTRCKHGGFWNCNDRFNPGKIIAHKWENCMTVDKQAWAYRRDVDLNDFYTIEELLGVLAETISCGGNLLLNVGPTADGRIVPIFEERLRQMGKWLEVNGEAIYDSKPWFKPQDNVTESTWYTTKSDGKSKTVYAIVLNWPKESANGYILSLGLPQPTTGTTVKMLGYENYFNYKPLQGGGINIDFPVIPFKKLPTTWAWVLKIEGLKNA</sequence>
<feature type="transmembrane region" description="Helical" evidence="8">
    <location>
        <begin position="54"/>
        <end position="75"/>
    </location>
</feature>
<protein>
    <recommendedName>
        <fullName evidence="3">alpha-L-fucosidase</fullName>
        <ecNumber evidence="3">3.2.1.51</ecNumber>
    </recommendedName>
</protein>
<dbReference type="InterPro" id="IPR013780">
    <property type="entry name" value="Glyco_hydro_b"/>
</dbReference>
<evidence type="ECO:0000313" key="12">
    <source>
        <dbReference type="Proteomes" id="UP001217089"/>
    </source>
</evidence>
<dbReference type="Gene3D" id="3.20.20.80">
    <property type="entry name" value="Glycosidases"/>
    <property type="match status" value="1"/>
</dbReference>
<dbReference type="InterPro" id="IPR000933">
    <property type="entry name" value="Glyco_hydro_29"/>
</dbReference>
<dbReference type="EMBL" id="JARBDR010000214">
    <property type="protein sequence ID" value="KAJ8319224.1"/>
    <property type="molecule type" value="Genomic_DNA"/>
</dbReference>
<evidence type="ECO:0000256" key="6">
    <source>
        <dbReference type="ARBA" id="ARBA00023295"/>
    </source>
</evidence>
<comment type="similarity">
    <text evidence="2 7">Belongs to the glycosyl hydrolase 29 family.</text>
</comment>
<evidence type="ECO:0000256" key="1">
    <source>
        <dbReference type="ARBA" id="ARBA00004071"/>
    </source>
</evidence>
<reference evidence="11 12" key="1">
    <citation type="submission" date="2022-12" db="EMBL/GenBank/DDBJ databases">
        <title>Chromosome-level genome of Tegillarca granosa.</title>
        <authorList>
            <person name="Kim J."/>
        </authorList>
    </citation>
    <scope>NUCLEOTIDE SEQUENCE [LARGE SCALE GENOMIC DNA]</scope>
    <source>
        <strain evidence="11">Teg-2019</strain>
        <tissue evidence="11">Adductor muscle</tissue>
    </source>
</reference>
<feature type="domain" description="Glycoside hydrolase family 29 N-terminal" evidence="9">
    <location>
        <begin position="29"/>
        <end position="363"/>
    </location>
</feature>
<dbReference type="InterPro" id="IPR017853">
    <property type="entry name" value="GH"/>
</dbReference>
<dbReference type="EC" id="3.2.1.51" evidence="3"/>
<comment type="function">
    <text evidence="1">Alpha-L-fucosidase is responsible for hydrolyzing the alpha-1,6-linked fucose joined to the reducing-end N-acetylglucosamine of the carbohydrate moieties of glycoproteins.</text>
</comment>
<accession>A0ABQ9FPN5</accession>
<evidence type="ECO:0000256" key="5">
    <source>
        <dbReference type="ARBA" id="ARBA00022801"/>
    </source>
</evidence>
<dbReference type="InterPro" id="IPR031919">
    <property type="entry name" value="Fucosidase_C"/>
</dbReference>
<keyword evidence="8" id="KW-0812">Transmembrane</keyword>
<name>A0ABQ9FPN5_TEGGR</name>
<feature type="domain" description="Alpha-L-fucosidase C-terminal" evidence="10">
    <location>
        <begin position="376"/>
        <end position="467"/>
    </location>
</feature>
<dbReference type="SUPFAM" id="SSF51445">
    <property type="entry name" value="(Trans)glycosidases"/>
    <property type="match status" value="1"/>
</dbReference>
<dbReference type="PRINTS" id="PR00741">
    <property type="entry name" value="GLHYDRLASE29"/>
</dbReference>
<keyword evidence="5 7" id="KW-0378">Hydrolase</keyword>
<evidence type="ECO:0000256" key="8">
    <source>
        <dbReference type="SAM" id="Phobius"/>
    </source>
</evidence>
<evidence type="ECO:0000259" key="10">
    <source>
        <dbReference type="Pfam" id="PF16757"/>
    </source>
</evidence>
<comment type="caution">
    <text evidence="11">The sequence shown here is derived from an EMBL/GenBank/DDBJ whole genome shotgun (WGS) entry which is preliminary data.</text>
</comment>
<keyword evidence="12" id="KW-1185">Reference proteome</keyword>
<dbReference type="Pfam" id="PF01120">
    <property type="entry name" value="Alpha_L_fucos"/>
    <property type="match status" value="1"/>
</dbReference>
<evidence type="ECO:0000259" key="9">
    <source>
        <dbReference type="Pfam" id="PF01120"/>
    </source>
</evidence>
<keyword evidence="6 7" id="KW-0326">Glycosidase</keyword>
<gene>
    <name evidence="11" type="ORF">KUTeg_004315</name>
</gene>
<dbReference type="InterPro" id="IPR016286">
    <property type="entry name" value="FUC_metazoa-typ"/>
</dbReference>
<dbReference type="PANTHER" id="PTHR10030:SF37">
    <property type="entry name" value="ALPHA-L-FUCOSIDASE-RELATED"/>
    <property type="match status" value="1"/>
</dbReference>